<gene>
    <name evidence="1" type="ORF">FK268_09380</name>
</gene>
<organism evidence="1 2">
    <name type="scientific">Tsukamurella sputi</name>
    <dbReference type="NCBI Taxonomy" id="2591848"/>
    <lineage>
        <taxon>Bacteria</taxon>
        <taxon>Bacillati</taxon>
        <taxon>Actinomycetota</taxon>
        <taxon>Actinomycetes</taxon>
        <taxon>Mycobacteriales</taxon>
        <taxon>Tsukamurellaceae</taxon>
        <taxon>Tsukamurella</taxon>
    </lineage>
</organism>
<evidence type="ECO:0000313" key="1">
    <source>
        <dbReference type="EMBL" id="TWS25391.1"/>
    </source>
</evidence>
<name>A0A5C5RT75_9ACTN</name>
<dbReference type="AlphaFoldDB" id="A0A5C5RT75"/>
<dbReference type="RefSeq" id="WP_146433340.1">
    <property type="nucleotide sequence ID" value="NZ_VIGV01000002.1"/>
</dbReference>
<dbReference type="OrthoDB" id="9975662at2"/>
<evidence type="ECO:0000313" key="2">
    <source>
        <dbReference type="Proteomes" id="UP000319792"/>
    </source>
</evidence>
<dbReference type="EMBL" id="VIGV01000002">
    <property type="protein sequence ID" value="TWS25391.1"/>
    <property type="molecule type" value="Genomic_DNA"/>
</dbReference>
<proteinExistence type="predicted"/>
<dbReference type="Proteomes" id="UP000319792">
    <property type="component" value="Unassembled WGS sequence"/>
</dbReference>
<keyword evidence="2" id="KW-1185">Reference proteome</keyword>
<protein>
    <submittedName>
        <fullName evidence="1">Uncharacterized protein</fullName>
    </submittedName>
</protein>
<sequence>MTATIPSFEEYEHARWILDHPQDFDAAELSSAQQWATEFETAVRDAVAVRFESPRDLPSFVEGVKPFVMPGWDGLGPWIQDVLFDAAMVGARTAQGGAR</sequence>
<reference evidence="1 2" key="1">
    <citation type="submission" date="2019-08" db="EMBL/GenBank/DDBJ databases">
        <title>Tsukamurella conjunctivitidis sp. nov., Tsukamurella assacharolytica sp. nov. and Tsukamurella sputae sp. nov. isolated from patients with conjunctivitis, bacteraemia (lymphoma) and respiratory infection (sputum) in Hong Kong.</title>
        <authorList>
            <person name="Fok K.M.N."/>
            <person name="Fong J.Y.H."/>
        </authorList>
    </citation>
    <scope>NUCLEOTIDE SEQUENCE [LARGE SCALE GENOMIC DNA]</scope>
    <source>
        <strain evidence="1 2">HKU70</strain>
    </source>
</reference>
<accession>A0A5C5RT75</accession>
<comment type="caution">
    <text evidence="1">The sequence shown here is derived from an EMBL/GenBank/DDBJ whole genome shotgun (WGS) entry which is preliminary data.</text>
</comment>